<dbReference type="InterPro" id="IPR003657">
    <property type="entry name" value="WRKY_dom"/>
</dbReference>
<feature type="region of interest" description="Disordered" evidence="7">
    <location>
        <begin position="508"/>
        <end position="527"/>
    </location>
</feature>
<organism evidence="9 10">
    <name type="scientific">Arachis duranensis</name>
    <name type="common">Wild peanut</name>
    <dbReference type="NCBI Taxonomy" id="130453"/>
    <lineage>
        <taxon>Eukaryota</taxon>
        <taxon>Viridiplantae</taxon>
        <taxon>Streptophyta</taxon>
        <taxon>Embryophyta</taxon>
        <taxon>Tracheophyta</taxon>
        <taxon>Spermatophyta</taxon>
        <taxon>Magnoliopsida</taxon>
        <taxon>eudicotyledons</taxon>
        <taxon>Gunneridae</taxon>
        <taxon>Pentapetalae</taxon>
        <taxon>rosids</taxon>
        <taxon>fabids</taxon>
        <taxon>Fabales</taxon>
        <taxon>Fabaceae</taxon>
        <taxon>Papilionoideae</taxon>
        <taxon>50 kb inversion clade</taxon>
        <taxon>dalbergioids sensu lato</taxon>
        <taxon>Dalbergieae</taxon>
        <taxon>Pterocarpus clade</taxon>
        <taxon>Arachis</taxon>
    </lineage>
</organism>
<gene>
    <name evidence="10" type="primary">LOC107477708</name>
</gene>
<evidence type="ECO:0000259" key="8">
    <source>
        <dbReference type="PROSITE" id="PS50811"/>
    </source>
</evidence>
<reference evidence="9" key="1">
    <citation type="journal article" date="2016" name="Nat. Genet.">
        <title>The genome sequences of Arachis duranensis and Arachis ipaensis, the diploid ancestors of cultivated peanut.</title>
        <authorList>
            <person name="Bertioli D.J."/>
            <person name="Cannon S.B."/>
            <person name="Froenicke L."/>
            <person name="Huang G."/>
            <person name="Farmer A.D."/>
            <person name="Cannon E.K."/>
            <person name="Liu X."/>
            <person name="Gao D."/>
            <person name="Clevenger J."/>
            <person name="Dash S."/>
            <person name="Ren L."/>
            <person name="Moretzsohn M.C."/>
            <person name="Shirasawa K."/>
            <person name="Huang W."/>
            <person name="Vidigal B."/>
            <person name="Abernathy B."/>
            <person name="Chu Y."/>
            <person name="Niederhuth C.E."/>
            <person name="Umale P."/>
            <person name="Araujo A.C."/>
            <person name="Kozik A."/>
            <person name="Kim K.D."/>
            <person name="Burow M.D."/>
            <person name="Varshney R.K."/>
            <person name="Wang X."/>
            <person name="Zhang X."/>
            <person name="Barkley N."/>
            <person name="Guimaraes P.M."/>
            <person name="Isobe S."/>
            <person name="Guo B."/>
            <person name="Liao B."/>
            <person name="Stalker H.T."/>
            <person name="Schmitz R.J."/>
            <person name="Scheffler B.E."/>
            <person name="Leal-Bertioli S.C."/>
            <person name="Xun X."/>
            <person name="Jackson S.A."/>
            <person name="Michelmore R."/>
            <person name="Ozias-Akins P."/>
        </authorList>
    </citation>
    <scope>NUCLEOTIDE SEQUENCE [LARGE SCALE GENOMIC DNA]</scope>
    <source>
        <strain evidence="9">cv. V14167</strain>
    </source>
</reference>
<dbReference type="Proteomes" id="UP000515211">
    <property type="component" value="Chromosome 3"/>
</dbReference>
<keyword evidence="2" id="KW-0805">Transcription regulation</keyword>
<dbReference type="RefSeq" id="XP_015953251.1">
    <property type="nucleotide sequence ID" value="XM_016097765.3"/>
</dbReference>
<dbReference type="AlphaFoldDB" id="A0A6P4CKV0"/>
<evidence type="ECO:0000256" key="4">
    <source>
        <dbReference type="ARBA" id="ARBA00023163"/>
    </source>
</evidence>
<feature type="compositionally biased region" description="Low complexity" evidence="7">
    <location>
        <begin position="440"/>
        <end position="450"/>
    </location>
</feature>
<keyword evidence="5" id="KW-0539">Nucleus</keyword>
<dbReference type="SMART" id="SM00774">
    <property type="entry name" value="WRKY"/>
    <property type="match status" value="1"/>
</dbReference>
<feature type="compositionally biased region" description="Basic and acidic residues" evidence="7">
    <location>
        <begin position="216"/>
        <end position="235"/>
    </location>
</feature>
<keyword evidence="3" id="KW-0238">DNA-binding</keyword>
<keyword evidence="4" id="KW-0804">Transcription</keyword>
<dbReference type="InterPro" id="IPR044810">
    <property type="entry name" value="WRKY_plant"/>
</dbReference>
<dbReference type="InterPro" id="IPR036576">
    <property type="entry name" value="WRKY_dom_sf"/>
</dbReference>
<dbReference type="GO" id="GO:0005634">
    <property type="term" value="C:nucleus"/>
    <property type="evidence" value="ECO:0007669"/>
    <property type="project" value="UniProtKB-SubCell"/>
</dbReference>
<evidence type="ECO:0000256" key="3">
    <source>
        <dbReference type="ARBA" id="ARBA00023125"/>
    </source>
</evidence>
<feature type="domain" description="WRKY" evidence="8">
    <location>
        <begin position="263"/>
        <end position="329"/>
    </location>
</feature>
<dbReference type="Gene3D" id="2.20.25.80">
    <property type="entry name" value="WRKY domain"/>
    <property type="match status" value="1"/>
</dbReference>
<evidence type="ECO:0000256" key="6">
    <source>
        <dbReference type="SAM" id="Coils"/>
    </source>
</evidence>
<name>A0A6P4CKV0_ARADU</name>
<evidence type="ECO:0000313" key="9">
    <source>
        <dbReference type="Proteomes" id="UP000515211"/>
    </source>
</evidence>
<dbReference type="Pfam" id="PF03106">
    <property type="entry name" value="WRKY"/>
    <property type="match status" value="1"/>
</dbReference>
<feature type="coiled-coil region" evidence="6">
    <location>
        <begin position="135"/>
        <end position="162"/>
    </location>
</feature>
<reference evidence="10" key="2">
    <citation type="submission" date="2025-08" db="UniProtKB">
        <authorList>
            <consortium name="RefSeq"/>
        </authorList>
    </citation>
    <scope>IDENTIFICATION</scope>
    <source>
        <tissue evidence="10">Whole plant</tissue>
    </source>
</reference>
<dbReference type="SUPFAM" id="SSF118290">
    <property type="entry name" value="WRKY DNA-binding domain"/>
    <property type="match status" value="1"/>
</dbReference>
<feature type="compositionally biased region" description="Low complexity" evidence="7">
    <location>
        <begin position="510"/>
        <end position="527"/>
    </location>
</feature>
<sequence length="527" mass="57730">MGGDAGLSMDSSDPIRRFFLRSNSPVILNSFPEHKWNMNLNTDHETASFQQVNLISSCSSSHDHHHNTRQELDFFVTHNDDNLIASSSFPAADHDDNHRHSLEFKVNTGLNLLTTSTTEDDHVNLQDRRTKLEEVGVIEAEIERVKEENERIREMIDEANSHYSALQMHHMNLMNKSSDDERVLVPRQFMDLGLATNSHNCSSSRSKSPSGNSSGDGEKKRMKREESPTREEEANKSSPAKHNLDQAHEATMRKARVSVRARSEAPMITDGCQWRKYGQKMAKGNPCPRAYYRCTMASGCPVRKQVQRCAEDRTVLVTTYEGKHNHPLPPAAMAMAQTTSSAATMLLSGSSMSTNDNTTLINNATNFLATTLLPSSSSSSSAATSTMATISASAPFPTITLDLTHDDSPNNNNINNNNPFQFPIRPSTIPQIPFQIFGGNSSHNNSNNQSKFCGLQMPNNNNKDHSNSSSSSNNLVDTVGAAIASDPNFTAALVSALSSFISAAAPTQQNNISNSNDNGNGTLNNNS</sequence>
<evidence type="ECO:0000256" key="5">
    <source>
        <dbReference type="ARBA" id="ARBA00023242"/>
    </source>
</evidence>
<keyword evidence="9" id="KW-1185">Reference proteome</keyword>
<evidence type="ECO:0000313" key="10">
    <source>
        <dbReference type="RefSeq" id="XP_015953251.1"/>
    </source>
</evidence>
<dbReference type="GeneID" id="107477708"/>
<dbReference type="GO" id="GO:0003700">
    <property type="term" value="F:DNA-binding transcription factor activity"/>
    <property type="evidence" value="ECO:0007669"/>
    <property type="project" value="InterPro"/>
</dbReference>
<protein>
    <submittedName>
        <fullName evidence="10">Probable WRKY transcription factor 31</fullName>
    </submittedName>
</protein>
<keyword evidence="6" id="KW-0175">Coiled coil</keyword>
<evidence type="ECO:0000256" key="1">
    <source>
        <dbReference type="ARBA" id="ARBA00004123"/>
    </source>
</evidence>
<feature type="region of interest" description="Disordered" evidence="7">
    <location>
        <begin position="195"/>
        <end position="262"/>
    </location>
</feature>
<dbReference type="FunFam" id="2.20.25.80:FF:000002">
    <property type="entry name" value="probable WRKY transcription factor 31"/>
    <property type="match status" value="1"/>
</dbReference>
<comment type="subcellular location">
    <subcellularLocation>
        <location evidence="1">Nucleus</location>
    </subcellularLocation>
</comment>
<accession>A0A6P4CKV0</accession>
<feature type="compositionally biased region" description="Low complexity" evidence="7">
    <location>
        <begin position="197"/>
        <end position="215"/>
    </location>
</feature>
<dbReference type="PROSITE" id="PS50811">
    <property type="entry name" value="WRKY"/>
    <property type="match status" value="1"/>
</dbReference>
<dbReference type="GO" id="GO:0043565">
    <property type="term" value="F:sequence-specific DNA binding"/>
    <property type="evidence" value="ECO:0007669"/>
    <property type="project" value="InterPro"/>
</dbReference>
<evidence type="ECO:0000256" key="2">
    <source>
        <dbReference type="ARBA" id="ARBA00023015"/>
    </source>
</evidence>
<feature type="region of interest" description="Disordered" evidence="7">
    <location>
        <begin position="402"/>
        <end position="473"/>
    </location>
</feature>
<dbReference type="PANTHER" id="PTHR31429:SF106">
    <property type="entry name" value="WRKY TRANSCRIPTION FACTOR 31-RELATED"/>
    <property type="match status" value="1"/>
</dbReference>
<feature type="compositionally biased region" description="Basic and acidic residues" evidence="7">
    <location>
        <begin position="242"/>
        <end position="252"/>
    </location>
</feature>
<dbReference type="PANTHER" id="PTHR31429">
    <property type="entry name" value="WRKY TRANSCRIPTION FACTOR 36-RELATED"/>
    <property type="match status" value="1"/>
</dbReference>
<dbReference type="KEGG" id="adu:107477708"/>
<proteinExistence type="predicted"/>
<evidence type="ECO:0000256" key="7">
    <source>
        <dbReference type="SAM" id="MobiDB-lite"/>
    </source>
</evidence>